<reference evidence="1 2" key="1">
    <citation type="submission" date="2017-08" db="EMBL/GenBank/DDBJ databases">
        <title>Infants hospitalized years apart are colonized by the same room-sourced microbial strains.</title>
        <authorList>
            <person name="Brooks B."/>
            <person name="Olm M.R."/>
            <person name="Firek B.A."/>
            <person name="Baker R."/>
            <person name="Thomas B.C."/>
            <person name="Morowitz M.J."/>
            <person name="Banfield J.F."/>
        </authorList>
    </citation>
    <scope>NUCLEOTIDE SEQUENCE [LARGE SCALE GENOMIC DNA]</scope>
    <source>
        <strain evidence="1">S2_006_000_R1_57</strain>
    </source>
</reference>
<evidence type="ECO:0000313" key="1">
    <source>
        <dbReference type="EMBL" id="PZP88366.1"/>
    </source>
</evidence>
<evidence type="ECO:0000313" key="2">
    <source>
        <dbReference type="Proteomes" id="UP000248606"/>
    </source>
</evidence>
<proteinExistence type="predicted"/>
<dbReference type="AlphaFoldDB" id="A0A2W5K0N5"/>
<accession>A0A2W5K0N5</accession>
<dbReference type="Proteomes" id="UP000248606">
    <property type="component" value="Unassembled WGS sequence"/>
</dbReference>
<protein>
    <submittedName>
        <fullName evidence="1">Uncharacterized protein</fullName>
    </submittedName>
</protein>
<gene>
    <name evidence="1" type="ORF">DI579_06540</name>
</gene>
<sequence>MLLSHVYIVDNYRSVMNYVKLINAAVADLQDRGVRAVEAFGRLGNAGSYAQDADPTSALDHICIPTQDVLSACGFKEIVPHPRVSRWRMDINKRNLWKKSVKAALDQRYVDRMIELITYGAPSSPLAGSFSE</sequence>
<comment type="caution">
    <text evidence="1">The sequence shown here is derived from an EMBL/GenBank/DDBJ whole genome shotgun (WGS) entry which is preliminary data.</text>
</comment>
<name>A0A2W5K0N5_9ACTN</name>
<dbReference type="EMBL" id="QFOZ01000012">
    <property type="protein sequence ID" value="PZP88366.1"/>
    <property type="molecule type" value="Genomic_DNA"/>
</dbReference>
<organism evidence="1 2">
    <name type="scientific">Lawsonella clevelandensis</name>
    <dbReference type="NCBI Taxonomy" id="1528099"/>
    <lineage>
        <taxon>Bacteria</taxon>
        <taxon>Bacillati</taxon>
        <taxon>Actinomycetota</taxon>
        <taxon>Actinomycetes</taxon>
        <taxon>Mycobacteriales</taxon>
        <taxon>Lawsonellaceae</taxon>
        <taxon>Lawsonella</taxon>
    </lineage>
</organism>
<dbReference type="RefSeq" id="WP_290599112.1">
    <property type="nucleotide sequence ID" value="NZ_CAKZIO010000009.1"/>
</dbReference>